<keyword evidence="6" id="KW-1185">Reference proteome</keyword>
<organism evidence="5 6">
    <name type="scientific">Stygiobacter electus</name>
    <dbReference type="NCBI Taxonomy" id="3032292"/>
    <lineage>
        <taxon>Bacteria</taxon>
        <taxon>Pseudomonadati</taxon>
        <taxon>Ignavibacteriota</taxon>
        <taxon>Ignavibacteria</taxon>
        <taxon>Ignavibacteriales</taxon>
        <taxon>Melioribacteraceae</taxon>
        <taxon>Stygiobacter</taxon>
    </lineage>
</organism>
<accession>A0AAE3P2G9</accession>
<dbReference type="EMBL" id="JARGDL010000032">
    <property type="protein sequence ID" value="MDF1613227.1"/>
    <property type="molecule type" value="Genomic_DNA"/>
</dbReference>
<dbReference type="SUPFAM" id="SSF46785">
    <property type="entry name" value="Winged helix' DNA-binding domain"/>
    <property type="match status" value="1"/>
</dbReference>
<dbReference type="PANTHER" id="PTHR33204">
    <property type="entry name" value="TRANSCRIPTIONAL REGULATOR, MARR FAMILY"/>
    <property type="match status" value="1"/>
</dbReference>
<reference evidence="5" key="1">
    <citation type="submission" date="2023-03" db="EMBL/GenBank/DDBJ databases">
        <title>Stygiobacter electus gen. nov., sp. nov., facultatively anaerobic thermotolerant bacterium of the class Ignavibacteria from a well of Yessentuki mineral water deposit.</title>
        <authorList>
            <person name="Podosokorskaya O.A."/>
            <person name="Elcheninov A.G."/>
            <person name="Petrova N.F."/>
            <person name="Zavarzina D.G."/>
            <person name="Kublanov I.V."/>
            <person name="Merkel A.Y."/>
        </authorList>
    </citation>
    <scope>NUCLEOTIDE SEQUENCE</scope>
    <source>
        <strain evidence="5">09-Me</strain>
    </source>
</reference>
<gene>
    <name evidence="5" type="ORF">P0M35_13775</name>
</gene>
<dbReference type="InterPro" id="IPR036390">
    <property type="entry name" value="WH_DNA-bd_sf"/>
</dbReference>
<evidence type="ECO:0000259" key="4">
    <source>
        <dbReference type="PROSITE" id="PS51118"/>
    </source>
</evidence>
<feature type="domain" description="HTH hxlR-type" evidence="4">
    <location>
        <begin position="11"/>
        <end position="110"/>
    </location>
</feature>
<dbReference type="Proteomes" id="UP001221302">
    <property type="component" value="Unassembled WGS sequence"/>
</dbReference>
<evidence type="ECO:0000256" key="2">
    <source>
        <dbReference type="ARBA" id="ARBA00023125"/>
    </source>
</evidence>
<dbReference type="GO" id="GO:0003677">
    <property type="term" value="F:DNA binding"/>
    <property type="evidence" value="ECO:0007669"/>
    <property type="project" value="UniProtKB-KW"/>
</dbReference>
<dbReference type="PROSITE" id="PS51118">
    <property type="entry name" value="HTH_HXLR"/>
    <property type="match status" value="1"/>
</dbReference>
<sequence length="117" mass="13937">MAKKYSNEPICAVDYAFKRIGGKYKGRILWYLHNQNILRYGELRKILPDITPKMLTQTLRELEEDNLIHRKVYHEVPPKVEYSLNEVGKELIPFINHLREWGDEQIEKDKLKAIKCL</sequence>
<dbReference type="InterPro" id="IPR002577">
    <property type="entry name" value="HTH_HxlR"/>
</dbReference>
<dbReference type="AlphaFoldDB" id="A0AAE3P2G9"/>
<dbReference type="RefSeq" id="WP_321537000.1">
    <property type="nucleotide sequence ID" value="NZ_JARGDL010000032.1"/>
</dbReference>
<dbReference type="Pfam" id="PF01638">
    <property type="entry name" value="HxlR"/>
    <property type="match status" value="1"/>
</dbReference>
<protein>
    <submittedName>
        <fullName evidence="5">Helix-turn-helix domain-containing protein</fullName>
    </submittedName>
</protein>
<keyword evidence="2" id="KW-0238">DNA-binding</keyword>
<name>A0AAE3P2G9_9BACT</name>
<evidence type="ECO:0000313" key="6">
    <source>
        <dbReference type="Proteomes" id="UP001221302"/>
    </source>
</evidence>
<keyword evidence="1" id="KW-0805">Transcription regulation</keyword>
<evidence type="ECO:0000256" key="3">
    <source>
        <dbReference type="ARBA" id="ARBA00023163"/>
    </source>
</evidence>
<dbReference type="InterPro" id="IPR036388">
    <property type="entry name" value="WH-like_DNA-bd_sf"/>
</dbReference>
<proteinExistence type="predicted"/>
<keyword evidence="3" id="KW-0804">Transcription</keyword>
<comment type="caution">
    <text evidence="5">The sequence shown here is derived from an EMBL/GenBank/DDBJ whole genome shotgun (WGS) entry which is preliminary data.</text>
</comment>
<evidence type="ECO:0000313" key="5">
    <source>
        <dbReference type="EMBL" id="MDF1613227.1"/>
    </source>
</evidence>
<dbReference type="Gene3D" id="1.10.10.10">
    <property type="entry name" value="Winged helix-like DNA-binding domain superfamily/Winged helix DNA-binding domain"/>
    <property type="match status" value="1"/>
</dbReference>
<evidence type="ECO:0000256" key="1">
    <source>
        <dbReference type="ARBA" id="ARBA00023015"/>
    </source>
</evidence>
<dbReference type="PANTHER" id="PTHR33204:SF29">
    <property type="entry name" value="TRANSCRIPTIONAL REGULATOR"/>
    <property type="match status" value="1"/>
</dbReference>